<keyword evidence="1" id="KW-0560">Oxidoreductase</keyword>
<evidence type="ECO:0000313" key="1">
    <source>
        <dbReference type="EMBL" id="EFU67276.1"/>
    </source>
</evidence>
<sequence length="46" mass="5604">MMNPYEKWCVNFSMKWGILREEKCDRCQGIKYRGWGDKDRFGILIT</sequence>
<dbReference type="EMBL" id="AEPS01000008">
    <property type="protein sequence ID" value="EFU67276.1"/>
    <property type="molecule type" value="Genomic_DNA"/>
</dbReference>
<accession>E6KYJ9</accession>
<reference evidence="1 2" key="1">
    <citation type="submission" date="2010-12" db="EMBL/GenBank/DDBJ databases">
        <authorList>
            <person name="Muzny D."/>
            <person name="Qin X."/>
            <person name="Deng J."/>
            <person name="Jiang H."/>
            <person name="Liu Y."/>
            <person name="Qu J."/>
            <person name="Song X.-Z."/>
            <person name="Zhang L."/>
            <person name="Thornton R."/>
            <person name="Coyle M."/>
            <person name="Francisco L."/>
            <person name="Jackson L."/>
            <person name="Javaid M."/>
            <person name="Korchina V."/>
            <person name="Kovar C."/>
            <person name="Mata R."/>
            <person name="Mathew T."/>
            <person name="Ngo R."/>
            <person name="Nguyen L."/>
            <person name="Nguyen N."/>
            <person name="Okwuonu G."/>
            <person name="Ongeri F."/>
            <person name="Pham C."/>
            <person name="Simmons D."/>
            <person name="Wilczek-Boney K."/>
            <person name="Hale W."/>
            <person name="Jakkamsetti A."/>
            <person name="Pham P."/>
            <person name="Ruth R."/>
            <person name="San Lucas F."/>
            <person name="Warren J."/>
            <person name="Zhang J."/>
            <person name="Zhao Z."/>
            <person name="Zhou C."/>
            <person name="Zhu D."/>
            <person name="Lee S."/>
            <person name="Bess C."/>
            <person name="Blankenburg K."/>
            <person name="Forbes L."/>
            <person name="Fu Q."/>
            <person name="Gubbala S."/>
            <person name="Hirani K."/>
            <person name="Jayaseelan J.C."/>
            <person name="Lara F."/>
            <person name="Munidasa M."/>
            <person name="Palculict T."/>
            <person name="Patil S."/>
            <person name="Pu L.-L."/>
            <person name="Saada N."/>
            <person name="Tang L."/>
            <person name="Weissenberger G."/>
            <person name="Zhu Y."/>
            <person name="Hemphill L."/>
            <person name="Shang Y."/>
            <person name="Youmans B."/>
            <person name="Ayvaz T."/>
            <person name="Ross M."/>
            <person name="Santibanez J."/>
            <person name="Aqrawi P."/>
            <person name="Gross S."/>
            <person name="Joshi V."/>
            <person name="Fowler G."/>
            <person name="Nazareth L."/>
            <person name="Reid J."/>
            <person name="Worley K."/>
            <person name="Petrosino J."/>
            <person name="Highlander S."/>
            <person name="Gibbs R."/>
        </authorList>
    </citation>
    <scope>NUCLEOTIDE SEQUENCE [LARGE SCALE GENOMIC DNA]</scope>
    <source>
        <strain evidence="1 2">ATCC 33393</strain>
    </source>
</reference>
<protein>
    <submittedName>
        <fullName evidence="1">Coproporphyrinogen 3 oxidase</fullName>
        <ecNumber evidence="1">1.3.3.3</ecNumber>
    </submittedName>
</protein>
<comment type="caution">
    <text evidence="1">The sequence shown here is derived from an EMBL/GenBank/DDBJ whole genome shotgun (WGS) entry which is preliminary data.</text>
</comment>
<dbReference type="GO" id="GO:0004109">
    <property type="term" value="F:coproporphyrinogen oxidase activity"/>
    <property type="evidence" value="ECO:0007669"/>
    <property type="project" value="UniProtKB-EC"/>
</dbReference>
<evidence type="ECO:0000313" key="2">
    <source>
        <dbReference type="Proteomes" id="UP000032871"/>
    </source>
</evidence>
<gene>
    <name evidence="1" type="ORF">HMPREF9064_1231</name>
</gene>
<dbReference type="AlphaFoldDB" id="E6KYJ9"/>
<dbReference type="Proteomes" id="UP000032871">
    <property type="component" value="Unassembled WGS sequence"/>
</dbReference>
<dbReference type="HOGENOM" id="CLU_3179300_0_0_6"/>
<organism evidence="1 2">
    <name type="scientific">Aggregatibacter segnis ATCC 33393</name>
    <dbReference type="NCBI Taxonomy" id="888057"/>
    <lineage>
        <taxon>Bacteria</taxon>
        <taxon>Pseudomonadati</taxon>
        <taxon>Pseudomonadota</taxon>
        <taxon>Gammaproteobacteria</taxon>
        <taxon>Pasteurellales</taxon>
        <taxon>Pasteurellaceae</taxon>
        <taxon>Aggregatibacter</taxon>
    </lineage>
</organism>
<dbReference type="EC" id="1.3.3.3" evidence="1"/>
<keyword evidence="2" id="KW-1185">Reference proteome</keyword>
<proteinExistence type="predicted"/>
<name>E6KYJ9_9PAST</name>